<name>A0A5M8QRB4_9BACT</name>
<dbReference type="AlphaFoldDB" id="A0A5M8QRB4"/>
<organism evidence="3 4">
    <name type="scientific">Rufibacter glacialis</name>
    <dbReference type="NCBI Taxonomy" id="1259555"/>
    <lineage>
        <taxon>Bacteria</taxon>
        <taxon>Pseudomonadati</taxon>
        <taxon>Bacteroidota</taxon>
        <taxon>Cytophagia</taxon>
        <taxon>Cytophagales</taxon>
        <taxon>Hymenobacteraceae</taxon>
        <taxon>Rufibacter</taxon>
    </lineage>
</organism>
<proteinExistence type="inferred from homology"/>
<reference evidence="3 4" key="2">
    <citation type="submission" date="2019-09" db="EMBL/GenBank/DDBJ databases">
        <title>A bacterium isolated from glacier soil.</title>
        <authorList>
            <person name="Liu Q."/>
        </authorList>
    </citation>
    <scope>NUCLEOTIDE SEQUENCE [LARGE SCALE GENOMIC DNA]</scope>
    <source>
        <strain evidence="3 4">MDT1-10-3</strain>
    </source>
</reference>
<evidence type="ECO:0000256" key="1">
    <source>
        <dbReference type="ARBA" id="ARBA00044777"/>
    </source>
</evidence>
<dbReference type="GO" id="GO:0007059">
    <property type="term" value="P:chromosome segregation"/>
    <property type="evidence" value="ECO:0007669"/>
    <property type="project" value="UniProtKB-UniRule"/>
</dbReference>
<dbReference type="PANTHER" id="PTHR33969:SF2">
    <property type="entry name" value="SEGREGATION AND CONDENSATION PROTEIN A"/>
    <property type="match status" value="1"/>
</dbReference>
<keyword evidence="2" id="KW-0963">Cytoplasm</keyword>
<protein>
    <recommendedName>
        <fullName evidence="1 2">Segregation and condensation protein A</fullName>
    </recommendedName>
</protein>
<comment type="similarity">
    <text evidence="2">Belongs to the ScpA family.</text>
</comment>
<dbReference type="InterPro" id="IPR003768">
    <property type="entry name" value="ScpA"/>
</dbReference>
<reference evidence="3 4" key="1">
    <citation type="submission" date="2019-07" db="EMBL/GenBank/DDBJ databases">
        <authorList>
            <person name="Qu J.-H."/>
        </authorList>
    </citation>
    <scope>NUCLEOTIDE SEQUENCE [LARGE SCALE GENOMIC DNA]</scope>
    <source>
        <strain evidence="3 4">MDT1-10-3</strain>
    </source>
</reference>
<evidence type="ECO:0000256" key="2">
    <source>
        <dbReference type="HAMAP-Rule" id="MF_01805"/>
    </source>
</evidence>
<dbReference type="GO" id="GO:0051301">
    <property type="term" value="P:cell division"/>
    <property type="evidence" value="ECO:0007669"/>
    <property type="project" value="UniProtKB-KW"/>
</dbReference>
<keyword evidence="2" id="KW-0132">Cell division</keyword>
<dbReference type="PANTHER" id="PTHR33969">
    <property type="entry name" value="SEGREGATION AND CONDENSATION PROTEIN A"/>
    <property type="match status" value="1"/>
</dbReference>
<gene>
    <name evidence="2" type="primary">scpA</name>
    <name evidence="3" type="ORF">FOE74_01480</name>
</gene>
<comment type="function">
    <text evidence="2">Participates in chromosomal partition during cell division. May act via the formation of a condensin-like complex containing Smc and ScpB that pull DNA away from mid-cell into both cell halves.</text>
</comment>
<evidence type="ECO:0000313" key="3">
    <source>
        <dbReference type="EMBL" id="KAA6437196.1"/>
    </source>
</evidence>
<evidence type="ECO:0000313" key="4">
    <source>
        <dbReference type="Proteomes" id="UP000323866"/>
    </source>
</evidence>
<comment type="caution">
    <text evidence="3">The sequence shown here is derived from an EMBL/GenBank/DDBJ whole genome shotgun (WGS) entry which is preliminary data.</text>
</comment>
<comment type="subcellular location">
    <subcellularLocation>
        <location evidence="2">Cytoplasm</location>
    </subcellularLocation>
    <text evidence="2">Associated with two foci at the outer edges of the nucleoid region in young cells, and at four foci within both cell halves in older cells.</text>
</comment>
<sequence length="272" mass="31801">MRNFTFQTIAVPPPVSFEIKLSLFEGPFDLLLFFIERDELDIHDIPIFKITNDFVGYIRQLETMNMEVASEFILTAATLMRIKAKMLLPRFEKDEEGNEIDPRQELVQHLLEYKRYKEVLGDLSLLEDVRLQQQNRGNIDTELSKIAAKHQLEYELKDLNLYHLMQSFHKAMQRYEDEQNRPRHTVITYPYTIDQQRTYIKSRVSAQGILQFSDLVEAFPDKIGLIFNFLAILDLLQLNEIGLEIGDGFNNFRIVPYSDTQHLTPTAHGSES</sequence>
<dbReference type="Gene3D" id="6.10.250.2410">
    <property type="match status" value="1"/>
</dbReference>
<dbReference type="OrthoDB" id="9811016at2"/>
<dbReference type="GO" id="GO:0006260">
    <property type="term" value="P:DNA replication"/>
    <property type="evidence" value="ECO:0007669"/>
    <property type="project" value="UniProtKB-UniRule"/>
</dbReference>
<dbReference type="GO" id="GO:0005737">
    <property type="term" value="C:cytoplasm"/>
    <property type="evidence" value="ECO:0007669"/>
    <property type="project" value="UniProtKB-SubCell"/>
</dbReference>
<dbReference type="EMBL" id="VKKZ01000010">
    <property type="protein sequence ID" value="KAA6437196.1"/>
    <property type="molecule type" value="Genomic_DNA"/>
</dbReference>
<comment type="subunit">
    <text evidence="2">Component of a cohesin-like complex composed of ScpA, ScpB and the Smc homodimer, in which ScpA and ScpB bind to the head domain of Smc. The presence of the three proteins is required for the association of the complex with DNA.</text>
</comment>
<accession>A0A5M8QRB4</accession>
<dbReference type="HAMAP" id="MF_01805">
    <property type="entry name" value="ScpA"/>
    <property type="match status" value="1"/>
</dbReference>
<keyword evidence="2" id="KW-0131">Cell cycle</keyword>
<keyword evidence="2" id="KW-0159">Chromosome partition</keyword>
<dbReference type="Proteomes" id="UP000323866">
    <property type="component" value="Unassembled WGS sequence"/>
</dbReference>
<dbReference type="Pfam" id="PF02616">
    <property type="entry name" value="SMC_ScpA"/>
    <property type="match status" value="1"/>
</dbReference>